<dbReference type="InterPro" id="IPR027417">
    <property type="entry name" value="P-loop_NTPase"/>
</dbReference>
<organism evidence="4 5">
    <name type="scientific">Candidatus Doudnabacteria bacterium Gr01-1014_77</name>
    <dbReference type="NCBI Taxonomy" id="2017133"/>
    <lineage>
        <taxon>Bacteria</taxon>
        <taxon>Candidatus Doudnaibacteriota</taxon>
    </lineage>
</organism>
<feature type="coiled-coil region" evidence="1">
    <location>
        <begin position="279"/>
        <end position="306"/>
    </location>
</feature>
<protein>
    <submittedName>
        <fullName evidence="4">Chromosome segregation protein</fullName>
    </submittedName>
</protein>
<dbReference type="PANTHER" id="PTHR43977">
    <property type="entry name" value="STRUCTURAL MAINTENANCE OF CHROMOSOMES PROTEIN 3"/>
    <property type="match status" value="1"/>
</dbReference>
<feature type="coiled-coil region" evidence="1">
    <location>
        <begin position="402"/>
        <end position="581"/>
    </location>
</feature>
<proteinExistence type="predicted"/>
<feature type="non-terminal residue" evidence="4">
    <location>
        <position position="1"/>
    </location>
</feature>
<comment type="caution">
    <text evidence="4">The sequence shown here is derived from an EMBL/GenBank/DDBJ whole genome shotgun (WGS) entry which is preliminary data.</text>
</comment>
<sequence>SLKQLRGKKSEDVIFAGSEKKHKMSFATVTVTFDNSDKRIPLDYSEVSISRSIDRSGESDYMINGNKVRLLDVIDLVLKSNIGTSRHTVIGQGTIDQMVLAGPSEVKNLIDEASGVKTYYIRREKTLKRLEQTAQNLMRVQDLLKEIEPRLKSLRRQAKRMEERTEIESELKVFQAEFFSGKYWRIQESLQELVTKINGLEKQRTEVESEISNHRLNLDKNEGDNKAEVLAYQQIQGEIKRMVDKKNKILEDVAMIRGKLNAEKSVGVALDSKALGLEKNNLEHQRNTLTAEIERATLEKKGITEELEKHHQIFDEVSKKLSDIQQNIDNPDNLNFHELSEDIEILDKKFDEFYQNLERASDVSLIISFAQEFKNHLSKFKQKTTHFAQNPFVNFEKQRKILSEILAQKDRISQELNNLELKKSKVGITLEYSEAELAKVEQKLLHLNLELQKAVATSTDQYFEHLISQEKQLNTELLNLGKEISVLEQKIASYHQKEQSKKTEILDEERALRSKQDHLSKLRDQISLLQIEKAKLDTQNENIVSEAKLALNPQGFAEIEKKKIQANTSNLEEKIHKLQNQLSMIGGIDELTLKEYEETEQRYGFLSGQVQDLEKGIADLRSVIEELDEYIKKQFDDSFNKINEKFESYFRILFNGGRAYLSIMRAKEEKANQEAEEEAISEETGDTEETTKLRPEEKLVAKYEKGSDDVVGIDIKATPPGKKLASISALSGGERSLTSIALLCALLSCFPSPFVMLDEVDAALDEANTIRFAQILGTLAHSTQFVTVTHNRETMKQGHTLYGVTMGDDSVSKILSIKIEQATAFAK</sequence>
<accession>A0A554J982</accession>
<feature type="compositionally biased region" description="Acidic residues" evidence="2">
    <location>
        <begin position="674"/>
        <end position="688"/>
    </location>
</feature>
<evidence type="ECO:0000259" key="3">
    <source>
        <dbReference type="Pfam" id="PF02463"/>
    </source>
</evidence>
<dbReference type="SUPFAM" id="SSF52540">
    <property type="entry name" value="P-loop containing nucleoside triphosphate hydrolases"/>
    <property type="match status" value="2"/>
</dbReference>
<reference evidence="4 5" key="1">
    <citation type="submission" date="2017-07" db="EMBL/GenBank/DDBJ databases">
        <title>Mechanisms for carbon and nitrogen cycling indicate functional differentiation within the Candidate Phyla Radiation.</title>
        <authorList>
            <person name="Danczak R.E."/>
            <person name="Johnston M.D."/>
            <person name="Kenah C."/>
            <person name="Slattery M."/>
            <person name="Wrighton K.C."/>
            <person name="Wilkins M.J."/>
        </authorList>
    </citation>
    <scope>NUCLEOTIDE SEQUENCE [LARGE SCALE GENOMIC DNA]</scope>
    <source>
        <strain evidence="4">Gr01-1014_77</strain>
    </source>
</reference>
<evidence type="ECO:0000256" key="2">
    <source>
        <dbReference type="SAM" id="MobiDB-lite"/>
    </source>
</evidence>
<evidence type="ECO:0000313" key="5">
    <source>
        <dbReference type="Proteomes" id="UP000319613"/>
    </source>
</evidence>
<dbReference type="Gene3D" id="3.40.50.300">
    <property type="entry name" value="P-loop containing nucleotide triphosphate hydrolases"/>
    <property type="match status" value="2"/>
</dbReference>
<dbReference type="Proteomes" id="UP000319613">
    <property type="component" value="Unassembled WGS sequence"/>
</dbReference>
<feature type="coiled-coil region" evidence="1">
    <location>
        <begin position="127"/>
        <end position="217"/>
    </location>
</feature>
<dbReference type="AlphaFoldDB" id="A0A554J982"/>
<gene>
    <name evidence="4" type="ORF">G01um101477_672</name>
</gene>
<dbReference type="Pfam" id="PF02463">
    <property type="entry name" value="SMC_N"/>
    <property type="match status" value="1"/>
</dbReference>
<feature type="domain" description="RecF/RecN/SMC N-terminal" evidence="3">
    <location>
        <begin position="2"/>
        <end position="812"/>
    </location>
</feature>
<keyword evidence="1" id="KW-0175">Coiled coil</keyword>
<dbReference type="EMBL" id="VMFF01000081">
    <property type="protein sequence ID" value="TSC64915.1"/>
    <property type="molecule type" value="Genomic_DNA"/>
</dbReference>
<dbReference type="InterPro" id="IPR003395">
    <property type="entry name" value="RecF/RecN/SMC_N"/>
</dbReference>
<evidence type="ECO:0000256" key="1">
    <source>
        <dbReference type="SAM" id="Coils"/>
    </source>
</evidence>
<evidence type="ECO:0000313" key="4">
    <source>
        <dbReference type="EMBL" id="TSC64915.1"/>
    </source>
</evidence>
<name>A0A554J982_9BACT</name>
<feature type="region of interest" description="Disordered" evidence="2">
    <location>
        <begin position="671"/>
        <end position="694"/>
    </location>
</feature>